<reference evidence="2" key="1">
    <citation type="journal article" date="2023" name="IScience">
        <title>Live-bearing cockroach genome reveals convergent evolutionary mechanisms linked to viviparity in insects and beyond.</title>
        <authorList>
            <person name="Fouks B."/>
            <person name="Harrison M.C."/>
            <person name="Mikhailova A.A."/>
            <person name="Marchal E."/>
            <person name="English S."/>
            <person name="Carruthers M."/>
            <person name="Jennings E.C."/>
            <person name="Chiamaka E.L."/>
            <person name="Frigard R.A."/>
            <person name="Pippel M."/>
            <person name="Attardo G.M."/>
            <person name="Benoit J.B."/>
            <person name="Bornberg-Bauer E."/>
            <person name="Tobe S.S."/>
        </authorList>
    </citation>
    <scope>NUCLEOTIDE SEQUENCE</scope>
    <source>
        <strain evidence="2">Stay&amp;Tobe</strain>
    </source>
</reference>
<proteinExistence type="predicted"/>
<protein>
    <submittedName>
        <fullName evidence="2">Uncharacterized protein</fullName>
    </submittedName>
</protein>
<feature type="region of interest" description="Disordered" evidence="1">
    <location>
        <begin position="28"/>
        <end position="59"/>
    </location>
</feature>
<dbReference type="Proteomes" id="UP001233999">
    <property type="component" value="Unassembled WGS sequence"/>
</dbReference>
<organism evidence="2 3">
    <name type="scientific">Diploptera punctata</name>
    <name type="common">Pacific beetle cockroach</name>
    <dbReference type="NCBI Taxonomy" id="6984"/>
    <lineage>
        <taxon>Eukaryota</taxon>
        <taxon>Metazoa</taxon>
        <taxon>Ecdysozoa</taxon>
        <taxon>Arthropoda</taxon>
        <taxon>Hexapoda</taxon>
        <taxon>Insecta</taxon>
        <taxon>Pterygota</taxon>
        <taxon>Neoptera</taxon>
        <taxon>Polyneoptera</taxon>
        <taxon>Dictyoptera</taxon>
        <taxon>Blattodea</taxon>
        <taxon>Blaberoidea</taxon>
        <taxon>Blaberidae</taxon>
        <taxon>Diplopterinae</taxon>
        <taxon>Diploptera</taxon>
    </lineage>
</organism>
<reference evidence="2" key="2">
    <citation type="submission" date="2023-05" db="EMBL/GenBank/DDBJ databases">
        <authorList>
            <person name="Fouks B."/>
        </authorList>
    </citation>
    <scope>NUCLEOTIDE SEQUENCE</scope>
    <source>
        <strain evidence="2">Stay&amp;Tobe</strain>
        <tissue evidence="2">Testes</tissue>
    </source>
</reference>
<feature type="non-terminal residue" evidence="2">
    <location>
        <position position="59"/>
    </location>
</feature>
<evidence type="ECO:0000256" key="1">
    <source>
        <dbReference type="SAM" id="MobiDB-lite"/>
    </source>
</evidence>
<evidence type="ECO:0000313" key="2">
    <source>
        <dbReference type="EMBL" id="KAJ9589830.1"/>
    </source>
</evidence>
<keyword evidence="3" id="KW-1185">Reference proteome</keyword>
<gene>
    <name evidence="2" type="ORF">L9F63_027910</name>
</gene>
<dbReference type="EMBL" id="JASPKZ010004657">
    <property type="protein sequence ID" value="KAJ9589830.1"/>
    <property type="molecule type" value="Genomic_DNA"/>
</dbReference>
<feature type="non-terminal residue" evidence="2">
    <location>
        <position position="1"/>
    </location>
</feature>
<name>A0AAD8A0E5_DIPPU</name>
<sequence>HRASRRFKPTSTLTTTVSLLAVFNLMRNSISPAEREKYRPRSSPEPEHKKLKKEEKDCH</sequence>
<dbReference type="AlphaFoldDB" id="A0AAD8A0E5"/>
<accession>A0AAD8A0E5</accession>
<feature type="compositionally biased region" description="Basic and acidic residues" evidence="1">
    <location>
        <begin position="33"/>
        <end position="59"/>
    </location>
</feature>
<evidence type="ECO:0000313" key="3">
    <source>
        <dbReference type="Proteomes" id="UP001233999"/>
    </source>
</evidence>
<comment type="caution">
    <text evidence="2">The sequence shown here is derived from an EMBL/GenBank/DDBJ whole genome shotgun (WGS) entry which is preliminary data.</text>
</comment>